<protein>
    <submittedName>
        <fullName evidence="4">Pirin family protein</fullName>
    </submittedName>
</protein>
<evidence type="ECO:0000313" key="5">
    <source>
        <dbReference type="Proteomes" id="UP000522864"/>
    </source>
</evidence>
<proteinExistence type="inferred from homology"/>
<organism evidence="4 5">
    <name type="scientific">Pseudomonas gingeri</name>
    <dbReference type="NCBI Taxonomy" id="117681"/>
    <lineage>
        <taxon>Bacteria</taxon>
        <taxon>Pseudomonadati</taxon>
        <taxon>Pseudomonadota</taxon>
        <taxon>Gammaproteobacteria</taxon>
        <taxon>Pseudomonadales</taxon>
        <taxon>Pseudomonadaceae</taxon>
        <taxon>Pseudomonas</taxon>
    </lineage>
</organism>
<evidence type="ECO:0000256" key="1">
    <source>
        <dbReference type="ARBA" id="ARBA00008416"/>
    </source>
</evidence>
<comment type="similarity">
    <text evidence="1 2">Belongs to the pirin family.</text>
</comment>
<dbReference type="InterPro" id="IPR012093">
    <property type="entry name" value="Pirin"/>
</dbReference>
<dbReference type="Proteomes" id="UP000522864">
    <property type="component" value="Unassembled WGS sequence"/>
</dbReference>
<accession>A0A7Y8BQN6</accession>
<name>A0A7Y8BQN6_9PSED</name>
<dbReference type="InterPro" id="IPR003829">
    <property type="entry name" value="Pirin_N_dom"/>
</dbReference>
<feature type="domain" description="Pirin N-terminal" evidence="3">
    <location>
        <begin position="40"/>
        <end position="126"/>
    </location>
</feature>
<dbReference type="Pfam" id="PF02678">
    <property type="entry name" value="Pirin"/>
    <property type="match status" value="1"/>
</dbReference>
<dbReference type="PIRSF" id="PIRSF006232">
    <property type="entry name" value="Pirin"/>
    <property type="match status" value="1"/>
</dbReference>
<evidence type="ECO:0000259" key="3">
    <source>
        <dbReference type="Pfam" id="PF02678"/>
    </source>
</evidence>
<dbReference type="EMBL" id="JACAQA010000003">
    <property type="protein sequence ID" value="NWB83837.1"/>
    <property type="molecule type" value="Genomic_DNA"/>
</dbReference>
<comment type="caution">
    <text evidence="4">The sequence shown here is derived from an EMBL/GenBank/DDBJ whole genome shotgun (WGS) entry which is preliminary data.</text>
</comment>
<dbReference type="InterPro" id="IPR011051">
    <property type="entry name" value="RmlC_Cupin_sf"/>
</dbReference>
<dbReference type="RefSeq" id="WP_177098930.1">
    <property type="nucleotide sequence ID" value="NZ_JACAQA010000003.1"/>
</dbReference>
<evidence type="ECO:0000313" key="4">
    <source>
        <dbReference type="EMBL" id="NWB83837.1"/>
    </source>
</evidence>
<dbReference type="Gene3D" id="2.60.120.10">
    <property type="entry name" value="Jelly Rolls"/>
    <property type="match status" value="1"/>
</dbReference>
<sequence length="286" mass="30868">MPARTAIARTPQRRAIVHRTHGSTHGAITRLVSPGDLGAWLKPFVFLDRFSFQTKAGQPGFGMHPHSGIATLSYLSEGEFFYEDSTGEKGRLLAGGVEWMQAGNGVWHTGSIVPEVSHVRGFQLWVALPAADENAPARSQYLTPSQVPQEGPARVLLGRYGAAQSLIAAPAPMNYLAVHLKDGERWIYTPPAGHRVGWLAVDIGQLDAGDAGGPLGEGELAIFEEREEAIDLVARGDTTFVLGSAYKHPHELVLGNYSVHTSAAALARGEAEILQIGRRLREEGRL</sequence>
<reference evidence="4 5" key="1">
    <citation type="submission" date="2020-04" db="EMBL/GenBank/DDBJ databases">
        <title>Molecular characterization of pseudomonads from Agaricus bisporus reveal novel blotch 2 pathogens in Western Europe.</title>
        <authorList>
            <person name="Taparia T."/>
            <person name="Krijger M."/>
            <person name="Haynes E."/>
            <person name="Elpinstone J.G."/>
            <person name="Noble R."/>
            <person name="Van Der Wolf J."/>
        </authorList>
    </citation>
    <scope>NUCLEOTIDE SEQUENCE [LARGE SCALE GENOMIC DNA]</scope>
    <source>
        <strain evidence="4 5">G9001</strain>
    </source>
</reference>
<dbReference type="PANTHER" id="PTHR13903:SF8">
    <property type="entry name" value="PIRIN"/>
    <property type="match status" value="1"/>
</dbReference>
<dbReference type="InterPro" id="IPR014710">
    <property type="entry name" value="RmlC-like_jellyroll"/>
</dbReference>
<dbReference type="SUPFAM" id="SSF51182">
    <property type="entry name" value="RmlC-like cupins"/>
    <property type="match status" value="1"/>
</dbReference>
<gene>
    <name evidence="4" type="ORF">HX830_02985</name>
</gene>
<dbReference type="AlphaFoldDB" id="A0A7Y8BQN6"/>
<evidence type="ECO:0000256" key="2">
    <source>
        <dbReference type="RuleBase" id="RU003457"/>
    </source>
</evidence>
<dbReference type="PANTHER" id="PTHR13903">
    <property type="entry name" value="PIRIN-RELATED"/>
    <property type="match status" value="1"/>
</dbReference>